<evidence type="ECO:0000313" key="1">
    <source>
        <dbReference type="EMBL" id="ADW74931.1"/>
    </source>
</evidence>
<sequence>MVRVLLCCIWHDNCAPGHDYSENAVLRGNCMNLRPISTLAHPLLYPIRIGRESSRGKPLIRGVAQ</sequence>
<reference evidence="1 2" key="2">
    <citation type="journal article" date="2012" name="J. Bacteriol.">
        <title>Complete Genome Sequence of Rahnella sp. Strain Y9602, a Gammaproteobacterium Isolate from Metal- and Radionuclide-Contaminated Soil.</title>
        <authorList>
            <person name="Martinez R.J."/>
            <person name="Bruce D."/>
            <person name="Detter C."/>
            <person name="Goodwin L.A."/>
            <person name="Han J."/>
            <person name="Han C.S."/>
            <person name="Held B."/>
            <person name="Land M.L."/>
            <person name="Mikhailova N."/>
            <person name="Nolan M."/>
            <person name="Pennacchio L."/>
            <person name="Pitluck S."/>
            <person name="Tapia R."/>
            <person name="Woyke T."/>
            <person name="Sobecky P.A."/>
        </authorList>
    </citation>
    <scope>NUCLEOTIDE SEQUENCE [LARGE SCALE GENOMIC DNA]</scope>
    <source>
        <strain evidence="1 2">Y9602</strain>
    </source>
</reference>
<dbReference type="EMBL" id="CP002505">
    <property type="protein sequence ID" value="ADW74931.1"/>
    <property type="molecule type" value="Genomic_DNA"/>
</dbReference>
<protein>
    <submittedName>
        <fullName evidence="1">Uncharacterized protein</fullName>
    </submittedName>
</protein>
<dbReference type="KEGG" id="rah:Rahaq_3337"/>
<evidence type="ECO:0000313" key="2">
    <source>
        <dbReference type="Proteomes" id="UP000007257"/>
    </source>
</evidence>
<name>A0A0H3FD25_RAHSY</name>
<proteinExistence type="predicted"/>
<dbReference type="AlphaFoldDB" id="A0A0H3FD25"/>
<organism evidence="1 2">
    <name type="scientific">Rahnella sp. (strain Y9602)</name>
    <dbReference type="NCBI Taxonomy" id="2703885"/>
    <lineage>
        <taxon>Bacteria</taxon>
        <taxon>Pseudomonadati</taxon>
        <taxon>Pseudomonadota</taxon>
        <taxon>Gammaproteobacteria</taxon>
        <taxon>Enterobacterales</taxon>
        <taxon>Yersiniaceae</taxon>
        <taxon>Rahnella</taxon>
    </lineage>
</organism>
<reference evidence="2" key="1">
    <citation type="submission" date="2011-01" db="EMBL/GenBank/DDBJ databases">
        <title>Complete sequence of chromosome of Rahnella sp. Y9602.</title>
        <authorList>
            <consortium name="US DOE Joint Genome Institute"/>
            <person name="Lucas S."/>
            <person name="Copeland A."/>
            <person name="Lapidus A."/>
            <person name="Cheng J.-F."/>
            <person name="Goodwin L."/>
            <person name="Pitluck S."/>
            <person name="Lu M."/>
            <person name="Detter J.C."/>
            <person name="Han C."/>
            <person name="Tapia R."/>
            <person name="Land M."/>
            <person name="Hauser L."/>
            <person name="Kyrpides N."/>
            <person name="Ivanova N."/>
            <person name="Ovchinnikova G."/>
            <person name="Pagani I."/>
            <person name="Sobecky P.A."/>
            <person name="Martinez R.J."/>
            <person name="Woyke T."/>
        </authorList>
    </citation>
    <scope>NUCLEOTIDE SEQUENCE [LARGE SCALE GENOMIC DNA]</scope>
    <source>
        <strain evidence="2">Y9602</strain>
    </source>
</reference>
<gene>
    <name evidence="1" type="ordered locus">Rahaq_3337</name>
</gene>
<dbReference type="HOGENOM" id="CLU_2846682_0_0_6"/>
<dbReference type="Proteomes" id="UP000007257">
    <property type="component" value="Chromosome"/>
</dbReference>
<accession>A0A0H3FD25</accession>